<comment type="caution">
    <text evidence="1">The sequence shown here is derived from an EMBL/GenBank/DDBJ whole genome shotgun (WGS) entry which is preliminary data.</text>
</comment>
<dbReference type="AlphaFoldDB" id="A0A7J6VZW8"/>
<accession>A0A7J6VZW8</accession>
<gene>
    <name evidence="1" type="ORF">FRX31_019746</name>
</gene>
<name>A0A7J6VZW8_THATH</name>
<reference evidence="1 2" key="1">
    <citation type="submission" date="2020-06" db="EMBL/GenBank/DDBJ databases">
        <title>Transcriptomic and genomic resources for Thalictrum thalictroides and T. hernandezii: Facilitating candidate gene discovery in an emerging model plant lineage.</title>
        <authorList>
            <person name="Arias T."/>
            <person name="Riano-Pachon D.M."/>
            <person name="Di Stilio V.S."/>
        </authorList>
    </citation>
    <scope>NUCLEOTIDE SEQUENCE [LARGE SCALE GENOMIC DNA]</scope>
    <source>
        <strain evidence="2">cv. WT478/WT964</strain>
        <tissue evidence="1">Leaves</tissue>
    </source>
</reference>
<dbReference type="Proteomes" id="UP000554482">
    <property type="component" value="Unassembled WGS sequence"/>
</dbReference>
<protein>
    <submittedName>
        <fullName evidence="1">Uncharacterized protein</fullName>
    </submittedName>
</protein>
<proteinExistence type="predicted"/>
<organism evidence="1 2">
    <name type="scientific">Thalictrum thalictroides</name>
    <name type="common">Rue-anemone</name>
    <name type="synonym">Anemone thalictroides</name>
    <dbReference type="NCBI Taxonomy" id="46969"/>
    <lineage>
        <taxon>Eukaryota</taxon>
        <taxon>Viridiplantae</taxon>
        <taxon>Streptophyta</taxon>
        <taxon>Embryophyta</taxon>
        <taxon>Tracheophyta</taxon>
        <taxon>Spermatophyta</taxon>
        <taxon>Magnoliopsida</taxon>
        <taxon>Ranunculales</taxon>
        <taxon>Ranunculaceae</taxon>
        <taxon>Thalictroideae</taxon>
        <taxon>Thalictrum</taxon>
    </lineage>
</organism>
<dbReference type="EMBL" id="JABWDY010023805">
    <property type="protein sequence ID" value="KAF5190669.1"/>
    <property type="molecule type" value="Genomic_DNA"/>
</dbReference>
<keyword evidence="2" id="KW-1185">Reference proteome</keyword>
<evidence type="ECO:0000313" key="2">
    <source>
        <dbReference type="Proteomes" id="UP000554482"/>
    </source>
</evidence>
<evidence type="ECO:0000313" key="1">
    <source>
        <dbReference type="EMBL" id="KAF5190669.1"/>
    </source>
</evidence>
<sequence>MLNGLFLRDNATGAFRDQRYMTLLDVVVNGDGIVEKFPNENRNLCWDKLTPDFFENRVMCVTLNESDIGLCGEVARTSVGPSSSVLDIS</sequence>